<dbReference type="PROSITE" id="PS50860">
    <property type="entry name" value="AA_TRNA_LIGASE_II_ALA"/>
    <property type="match status" value="1"/>
</dbReference>
<dbReference type="InterPro" id="IPR012947">
    <property type="entry name" value="tRNA_SAD"/>
</dbReference>
<dbReference type="PANTHER" id="PTHR43462:SF1">
    <property type="entry name" value="ALANYL-TRNA EDITING PROTEIN AARSD1"/>
    <property type="match status" value="1"/>
</dbReference>
<dbReference type="EMBL" id="DVGD01000018">
    <property type="protein sequence ID" value="HIR08901.1"/>
    <property type="molecule type" value="Genomic_DNA"/>
</dbReference>
<dbReference type="Proteomes" id="UP000824258">
    <property type="component" value="Unassembled WGS sequence"/>
</dbReference>
<keyword evidence="4" id="KW-0862">Zinc</keyword>
<dbReference type="SUPFAM" id="SSF50447">
    <property type="entry name" value="Translation proteins"/>
    <property type="match status" value="1"/>
</dbReference>
<keyword evidence="5" id="KW-0175">Coiled coil</keyword>
<proteinExistence type="predicted"/>
<comment type="caution">
    <text evidence="7">The sequence shown here is derived from an EMBL/GenBank/DDBJ whole genome shotgun (WGS) entry which is preliminary data.</text>
</comment>
<dbReference type="InterPro" id="IPR018163">
    <property type="entry name" value="Thr/Ala-tRNA-synth_IIc_edit"/>
</dbReference>
<comment type="subcellular location">
    <subcellularLocation>
        <location evidence="2">Cytoplasm</location>
    </subcellularLocation>
</comment>
<dbReference type="SMART" id="SM00863">
    <property type="entry name" value="tRNA_SAD"/>
    <property type="match status" value="1"/>
</dbReference>
<dbReference type="InterPro" id="IPR009000">
    <property type="entry name" value="Transl_B-barrel_sf"/>
</dbReference>
<evidence type="ECO:0000256" key="2">
    <source>
        <dbReference type="ARBA" id="ARBA00004496"/>
    </source>
</evidence>
<evidence type="ECO:0000256" key="5">
    <source>
        <dbReference type="SAM" id="Coils"/>
    </source>
</evidence>
<feature type="coiled-coil region" evidence="5">
    <location>
        <begin position="259"/>
        <end position="286"/>
    </location>
</feature>
<gene>
    <name evidence="7" type="ORF">IAA70_00695</name>
</gene>
<accession>A0A9D1A6K2</accession>
<feature type="domain" description="Alanyl-transfer RNA synthetases family profile" evidence="6">
    <location>
        <begin position="1"/>
        <end position="236"/>
    </location>
</feature>
<dbReference type="Gene3D" id="3.30.980.10">
    <property type="entry name" value="Threonyl-trna Synthetase, Chain A, domain 2"/>
    <property type="match status" value="1"/>
</dbReference>
<dbReference type="GO" id="GO:0003676">
    <property type="term" value="F:nucleic acid binding"/>
    <property type="evidence" value="ECO:0007669"/>
    <property type="project" value="InterPro"/>
</dbReference>
<sequence>METERLYEKDVHLRTFTAQVLACQAGKHGYHVVLDRTAFYPEGGGQPGDQGTLDGVAVTDVHTVDGEIVHYLEKPLEVGATVTGVLDYDRRFALMQQHSGEHIVSGLIFSHYGLHNVGFHMGRDAVTIDFDGFLTDEQLKTLELEANQAIWADLPVEVLWPDRETLAQLPYRSKKVIEGAVRLVRMGSVDLCACCGVHVAHTGEIGLIKFLSSQRFHEGVRIEMLAGAPAYAHLAAVWQQNKSVSGQLSAKPLETAKVVSKLRGDLEEAKQRAAQLEEQLFSLRAQAFSGAGNVLLIEDKPLKPDSLRRLADAVQTCCGGRCAVFAPTADGYAYALGQPGGDLRALVKRMNQALSGRGGGKAEFAQGSVRASRDAIEAFFREETP</sequence>
<evidence type="ECO:0000259" key="6">
    <source>
        <dbReference type="PROSITE" id="PS50860"/>
    </source>
</evidence>
<dbReference type="AlphaFoldDB" id="A0A9D1A6K2"/>
<dbReference type="Pfam" id="PF01411">
    <property type="entry name" value="tRNA-synt_2c"/>
    <property type="match status" value="1"/>
</dbReference>
<evidence type="ECO:0000313" key="8">
    <source>
        <dbReference type="Proteomes" id="UP000824258"/>
    </source>
</evidence>
<keyword evidence="3" id="KW-0479">Metal-binding</keyword>
<reference evidence="7" key="1">
    <citation type="submission" date="2020-10" db="EMBL/GenBank/DDBJ databases">
        <authorList>
            <person name="Gilroy R."/>
        </authorList>
    </citation>
    <scope>NUCLEOTIDE SEQUENCE</scope>
    <source>
        <strain evidence="7">ChiHjej9B8-7071</strain>
    </source>
</reference>
<dbReference type="PANTHER" id="PTHR43462">
    <property type="entry name" value="ALANYL-TRNA EDITING PROTEIN"/>
    <property type="match status" value="1"/>
</dbReference>
<dbReference type="GO" id="GO:0006419">
    <property type="term" value="P:alanyl-tRNA aminoacylation"/>
    <property type="evidence" value="ECO:0007669"/>
    <property type="project" value="InterPro"/>
</dbReference>
<dbReference type="GO" id="GO:0005737">
    <property type="term" value="C:cytoplasm"/>
    <property type="evidence" value="ECO:0007669"/>
    <property type="project" value="UniProtKB-SubCell"/>
</dbReference>
<dbReference type="InterPro" id="IPR018164">
    <property type="entry name" value="Ala-tRNA-synth_IIc_N"/>
</dbReference>
<dbReference type="SUPFAM" id="SSF55186">
    <property type="entry name" value="ThrRS/AlaRS common domain"/>
    <property type="match status" value="1"/>
</dbReference>
<evidence type="ECO:0000313" key="7">
    <source>
        <dbReference type="EMBL" id="HIR08901.1"/>
    </source>
</evidence>
<dbReference type="Gene3D" id="2.40.30.130">
    <property type="match status" value="1"/>
</dbReference>
<dbReference type="Gene3D" id="3.10.310.40">
    <property type="match status" value="1"/>
</dbReference>
<name>A0A9D1A6K2_9FIRM</name>
<comment type="cofactor">
    <cofactor evidence="1">
        <name>Zn(2+)</name>
        <dbReference type="ChEBI" id="CHEBI:29105"/>
    </cofactor>
</comment>
<dbReference type="InterPro" id="IPR018165">
    <property type="entry name" value="Ala-tRNA-synth_IIc_core"/>
</dbReference>
<evidence type="ECO:0000256" key="3">
    <source>
        <dbReference type="ARBA" id="ARBA00022723"/>
    </source>
</evidence>
<dbReference type="GO" id="GO:0005524">
    <property type="term" value="F:ATP binding"/>
    <property type="evidence" value="ECO:0007669"/>
    <property type="project" value="InterPro"/>
</dbReference>
<organism evidence="7 8">
    <name type="scientific">Candidatus Avoscillospira stercoripullorum</name>
    <dbReference type="NCBI Taxonomy" id="2840709"/>
    <lineage>
        <taxon>Bacteria</taxon>
        <taxon>Bacillati</taxon>
        <taxon>Bacillota</taxon>
        <taxon>Clostridia</taxon>
        <taxon>Eubacteriales</taxon>
        <taxon>Oscillospiraceae</taxon>
        <taxon>Oscillospiraceae incertae sedis</taxon>
        <taxon>Candidatus Avoscillospira</taxon>
    </lineage>
</organism>
<dbReference type="GO" id="GO:0046872">
    <property type="term" value="F:metal ion binding"/>
    <property type="evidence" value="ECO:0007669"/>
    <property type="project" value="UniProtKB-KW"/>
</dbReference>
<evidence type="ECO:0000256" key="4">
    <source>
        <dbReference type="ARBA" id="ARBA00022833"/>
    </source>
</evidence>
<protein>
    <submittedName>
        <fullName evidence="7">Alanyl-tRNA editing protein</fullName>
    </submittedName>
</protein>
<evidence type="ECO:0000256" key="1">
    <source>
        <dbReference type="ARBA" id="ARBA00001947"/>
    </source>
</evidence>
<dbReference type="InterPro" id="IPR051335">
    <property type="entry name" value="Alanyl-tRNA_Editing_Enzymes"/>
</dbReference>
<reference evidence="7" key="2">
    <citation type="journal article" date="2021" name="PeerJ">
        <title>Extensive microbial diversity within the chicken gut microbiome revealed by metagenomics and culture.</title>
        <authorList>
            <person name="Gilroy R."/>
            <person name="Ravi A."/>
            <person name="Getino M."/>
            <person name="Pursley I."/>
            <person name="Horton D.L."/>
            <person name="Alikhan N.F."/>
            <person name="Baker D."/>
            <person name="Gharbi K."/>
            <person name="Hall N."/>
            <person name="Watson M."/>
            <person name="Adriaenssens E.M."/>
            <person name="Foster-Nyarko E."/>
            <person name="Jarju S."/>
            <person name="Secka A."/>
            <person name="Antonio M."/>
            <person name="Oren A."/>
            <person name="Chaudhuri R.R."/>
            <person name="La Ragione R."/>
            <person name="Hildebrand F."/>
            <person name="Pallen M.J."/>
        </authorList>
    </citation>
    <scope>NUCLEOTIDE SEQUENCE</scope>
    <source>
        <strain evidence="7">ChiHjej9B8-7071</strain>
    </source>
</reference>
<dbReference type="GO" id="GO:0002161">
    <property type="term" value="F:aminoacyl-tRNA deacylase activity"/>
    <property type="evidence" value="ECO:0007669"/>
    <property type="project" value="UniProtKB-ARBA"/>
</dbReference>
<dbReference type="GO" id="GO:0004813">
    <property type="term" value="F:alanine-tRNA ligase activity"/>
    <property type="evidence" value="ECO:0007669"/>
    <property type="project" value="InterPro"/>
</dbReference>
<dbReference type="Pfam" id="PF07973">
    <property type="entry name" value="tRNA_SAD"/>
    <property type="match status" value="1"/>
</dbReference>